<reference evidence="2" key="1">
    <citation type="submission" date="2017-04" db="EMBL/GenBank/DDBJ databases">
        <authorList>
            <person name="Varghese N."/>
            <person name="Submissions S."/>
        </authorList>
    </citation>
    <scope>NUCLEOTIDE SEQUENCE [LARGE SCALE GENOMIC DNA]</scope>
    <source>
        <strain evidence="2">DSM 16512</strain>
    </source>
</reference>
<dbReference type="Proteomes" id="UP000192602">
    <property type="component" value="Unassembled WGS sequence"/>
</dbReference>
<evidence type="ECO:0000313" key="2">
    <source>
        <dbReference type="Proteomes" id="UP000192602"/>
    </source>
</evidence>
<proteinExistence type="predicted"/>
<name>A0A1W1WUK2_9BACT</name>
<sequence length="56" mass="7095">MPENFSIEEVYRVYKPLEFPTTRLWNEKRRKKRKAVEQYKKRKKRKAKKHIIDIYV</sequence>
<dbReference type="EMBL" id="FWWZ01000001">
    <property type="protein sequence ID" value="SMC10004.1"/>
    <property type="molecule type" value="Genomic_DNA"/>
</dbReference>
<evidence type="ECO:0000313" key="1">
    <source>
        <dbReference type="EMBL" id="SMC10004.1"/>
    </source>
</evidence>
<accession>A0A1W1WUK2</accession>
<dbReference type="RefSeq" id="WP_159445335.1">
    <property type="nucleotide sequence ID" value="NZ_AP026671.1"/>
</dbReference>
<gene>
    <name evidence="1" type="ORF">SAMN05660197_1835</name>
</gene>
<protein>
    <submittedName>
        <fullName evidence="1">Uncharacterized protein</fullName>
    </submittedName>
</protein>
<dbReference type="AlphaFoldDB" id="A0A1W1WUK2"/>
<organism evidence="1 2">
    <name type="scientific">Nitratiruptor tergarcus DSM 16512</name>
    <dbReference type="NCBI Taxonomy" id="1069081"/>
    <lineage>
        <taxon>Bacteria</taxon>
        <taxon>Pseudomonadati</taxon>
        <taxon>Campylobacterota</taxon>
        <taxon>Epsilonproteobacteria</taxon>
        <taxon>Nautiliales</taxon>
        <taxon>Nitratiruptoraceae</taxon>
        <taxon>Nitratiruptor</taxon>
    </lineage>
</organism>
<dbReference type="STRING" id="1069081.SAMN05660197_1835"/>
<keyword evidence="2" id="KW-1185">Reference proteome</keyword>